<dbReference type="Proteomes" id="UP000827092">
    <property type="component" value="Unassembled WGS sequence"/>
</dbReference>
<proteinExistence type="predicted"/>
<comment type="caution">
    <text evidence="1">The sequence shown here is derived from an EMBL/GenBank/DDBJ whole genome shotgun (WGS) entry which is preliminary data.</text>
</comment>
<keyword evidence="2" id="KW-1185">Reference proteome</keyword>
<dbReference type="EMBL" id="JAFNEN010000058">
    <property type="protein sequence ID" value="KAG8197134.1"/>
    <property type="molecule type" value="Genomic_DNA"/>
</dbReference>
<name>A0AAV6VKP2_9ARAC</name>
<dbReference type="AlphaFoldDB" id="A0AAV6VKP2"/>
<organism evidence="1 2">
    <name type="scientific">Oedothorax gibbosus</name>
    <dbReference type="NCBI Taxonomy" id="931172"/>
    <lineage>
        <taxon>Eukaryota</taxon>
        <taxon>Metazoa</taxon>
        <taxon>Ecdysozoa</taxon>
        <taxon>Arthropoda</taxon>
        <taxon>Chelicerata</taxon>
        <taxon>Arachnida</taxon>
        <taxon>Araneae</taxon>
        <taxon>Araneomorphae</taxon>
        <taxon>Entelegynae</taxon>
        <taxon>Araneoidea</taxon>
        <taxon>Linyphiidae</taxon>
        <taxon>Erigoninae</taxon>
        <taxon>Oedothorax</taxon>
    </lineage>
</organism>
<reference evidence="1 2" key="1">
    <citation type="journal article" date="2022" name="Nat. Ecol. Evol.">
        <title>A masculinizing supergene underlies an exaggerated male reproductive morph in a spider.</title>
        <authorList>
            <person name="Hendrickx F."/>
            <person name="De Corte Z."/>
            <person name="Sonet G."/>
            <person name="Van Belleghem S.M."/>
            <person name="Kostlbacher S."/>
            <person name="Vangestel C."/>
        </authorList>
    </citation>
    <scope>NUCLEOTIDE SEQUENCE [LARGE SCALE GENOMIC DNA]</scope>
    <source>
        <strain evidence="1">W744_W776</strain>
    </source>
</reference>
<accession>A0AAV6VKP2</accession>
<gene>
    <name evidence="1" type="ORF">JTE90_011297</name>
</gene>
<protein>
    <submittedName>
        <fullName evidence="1">Uncharacterized protein</fullName>
    </submittedName>
</protein>
<evidence type="ECO:0000313" key="2">
    <source>
        <dbReference type="Proteomes" id="UP000827092"/>
    </source>
</evidence>
<sequence length="151" mass="16654">MLFFPRSALLYHESENRTPSFQLFPFSTDTGNGGRRLCHPSAANKRRGTAVSANRGLACLKDQWGCGVPSLSDDALVAPSSIRGWGWRIEKNQRGFYPDDPRAHPTLQKTLLHSFTECAGGRPQDTKAAVAFFSPFSDSPMSQEGNYDADE</sequence>
<evidence type="ECO:0000313" key="1">
    <source>
        <dbReference type="EMBL" id="KAG8197134.1"/>
    </source>
</evidence>